<proteinExistence type="predicted"/>
<organism evidence="3 4">
    <name type="scientific">Noviherbaspirillum album</name>
    <dbReference type="NCBI Taxonomy" id="3080276"/>
    <lineage>
        <taxon>Bacteria</taxon>
        <taxon>Pseudomonadati</taxon>
        <taxon>Pseudomonadota</taxon>
        <taxon>Betaproteobacteria</taxon>
        <taxon>Burkholderiales</taxon>
        <taxon>Oxalobacteraceae</taxon>
        <taxon>Noviherbaspirillum</taxon>
    </lineage>
</organism>
<protein>
    <recommendedName>
        <fullName evidence="5">Lipoprotein</fullName>
    </recommendedName>
</protein>
<keyword evidence="2" id="KW-0732">Signal</keyword>
<feature type="signal peptide" evidence="2">
    <location>
        <begin position="1"/>
        <end position="28"/>
    </location>
</feature>
<dbReference type="PROSITE" id="PS51257">
    <property type="entry name" value="PROKAR_LIPOPROTEIN"/>
    <property type="match status" value="1"/>
</dbReference>
<feature type="compositionally biased region" description="Basic and acidic residues" evidence="1">
    <location>
        <begin position="64"/>
        <end position="79"/>
    </location>
</feature>
<accession>A0ABU6JFI0</accession>
<feature type="chain" id="PRO_5046081315" description="Lipoprotein" evidence="2">
    <location>
        <begin position="29"/>
        <end position="85"/>
    </location>
</feature>
<dbReference type="RefSeq" id="WP_326508955.1">
    <property type="nucleotide sequence ID" value="NZ_JAWIIV010000027.1"/>
</dbReference>
<dbReference type="EMBL" id="JAWIIV010000027">
    <property type="protein sequence ID" value="MEC4722280.1"/>
    <property type="molecule type" value="Genomic_DNA"/>
</dbReference>
<evidence type="ECO:0008006" key="5">
    <source>
        <dbReference type="Google" id="ProtNLM"/>
    </source>
</evidence>
<feature type="region of interest" description="Disordered" evidence="1">
    <location>
        <begin position="64"/>
        <end position="85"/>
    </location>
</feature>
<reference evidence="3 4" key="1">
    <citation type="submission" date="2023-10" db="EMBL/GenBank/DDBJ databases">
        <title>Noviherbaspirillum sp. CPCC 100848 genome assembly.</title>
        <authorList>
            <person name="Li X.Y."/>
            <person name="Fang X.M."/>
        </authorList>
    </citation>
    <scope>NUCLEOTIDE SEQUENCE [LARGE SCALE GENOMIC DNA]</scope>
    <source>
        <strain evidence="3 4">CPCC 100848</strain>
    </source>
</reference>
<evidence type="ECO:0000313" key="3">
    <source>
        <dbReference type="EMBL" id="MEC4722280.1"/>
    </source>
</evidence>
<name>A0ABU6JFI0_9BURK</name>
<gene>
    <name evidence="3" type="ORF">RY831_24250</name>
</gene>
<dbReference type="Proteomes" id="UP001352263">
    <property type="component" value="Unassembled WGS sequence"/>
</dbReference>
<sequence length="85" mass="9645">MQYAMKSSISLLAVVVLAGCAMGTTSQKADSKSAMPMAMMGDKKMMEMCMSHMSQMTPEMRQKHMEMMQRHHQMMEPKAKLRQPS</sequence>
<comment type="caution">
    <text evidence="3">The sequence shown here is derived from an EMBL/GenBank/DDBJ whole genome shotgun (WGS) entry which is preliminary data.</text>
</comment>
<evidence type="ECO:0000256" key="1">
    <source>
        <dbReference type="SAM" id="MobiDB-lite"/>
    </source>
</evidence>
<keyword evidence="4" id="KW-1185">Reference proteome</keyword>
<evidence type="ECO:0000256" key="2">
    <source>
        <dbReference type="SAM" id="SignalP"/>
    </source>
</evidence>
<evidence type="ECO:0000313" key="4">
    <source>
        <dbReference type="Proteomes" id="UP001352263"/>
    </source>
</evidence>